<protein>
    <submittedName>
        <fullName evidence="3">Peptidase</fullName>
    </submittedName>
</protein>
<feature type="chain" id="PRO_5012594929" evidence="1">
    <location>
        <begin position="32"/>
        <end position="151"/>
    </location>
</feature>
<comment type="caution">
    <text evidence="3">The sequence shown here is derived from an EMBL/GenBank/DDBJ whole genome shotgun (WGS) entry which is preliminary data.</text>
</comment>
<reference evidence="3 4" key="1">
    <citation type="submission" date="2016-11" db="EMBL/GenBank/DDBJ databases">
        <title>Draft Genome Sequences of Nine Cyanobacterial Strains from Diverse Habitats.</title>
        <authorList>
            <person name="Zhu T."/>
            <person name="Hou S."/>
            <person name="Lu X."/>
            <person name="Hess W.R."/>
        </authorList>
    </citation>
    <scope>NUCLEOTIDE SEQUENCE [LARGE SCALE GENOMIC DNA]</scope>
    <source>
        <strain evidence="3 4">IAM M-71</strain>
    </source>
</reference>
<accession>A0A1U7INR5</accession>
<evidence type="ECO:0000259" key="2">
    <source>
        <dbReference type="Pfam" id="PF04151"/>
    </source>
</evidence>
<sequence length="151" mass="16303">MMQNSLARFSRFLVLSATLLTLANTALTVKAQTQQDVHNPVPLPASGEITESLSEEDIPTGQGGFARDYSIDLNAGDNIAIDLNSENFDTIVTLMKKGVVVVENDDGPDGTTNSLLFTRIKETGTYIVRVRAFGETAGGSFKLKVTRLKPI</sequence>
<dbReference type="RefSeq" id="WP_073592772.1">
    <property type="nucleotide sequence ID" value="NZ_MRCE01000006.1"/>
</dbReference>
<feature type="domain" description="Peptidase C-terminal archaeal/bacterial" evidence="2">
    <location>
        <begin position="68"/>
        <end position="132"/>
    </location>
</feature>
<dbReference type="Proteomes" id="UP000185860">
    <property type="component" value="Unassembled WGS sequence"/>
</dbReference>
<dbReference type="AlphaFoldDB" id="A0A1U7INR5"/>
<keyword evidence="1" id="KW-0732">Signal</keyword>
<dbReference type="Pfam" id="PF04151">
    <property type="entry name" value="PPC"/>
    <property type="match status" value="1"/>
</dbReference>
<proteinExistence type="predicted"/>
<evidence type="ECO:0000256" key="1">
    <source>
        <dbReference type="SAM" id="SignalP"/>
    </source>
</evidence>
<gene>
    <name evidence="3" type="ORF">NIES2119_07135</name>
</gene>
<feature type="signal peptide" evidence="1">
    <location>
        <begin position="1"/>
        <end position="31"/>
    </location>
</feature>
<evidence type="ECO:0000313" key="3">
    <source>
        <dbReference type="EMBL" id="OKH38910.1"/>
    </source>
</evidence>
<evidence type="ECO:0000313" key="4">
    <source>
        <dbReference type="Proteomes" id="UP000185860"/>
    </source>
</evidence>
<name>A0A1U7INR5_9CYAN</name>
<dbReference type="EMBL" id="MRCE01000006">
    <property type="protein sequence ID" value="OKH38910.1"/>
    <property type="molecule type" value="Genomic_DNA"/>
</dbReference>
<dbReference type="OrthoDB" id="512410at2"/>
<dbReference type="InterPro" id="IPR007280">
    <property type="entry name" value="Peptidase_C_arc/bac"/>
</dbReference>
<dbReference type="STRING" id="454136.NIES2119_07135"/>
<dbReference type="Gene3D" id="2.60.120.380">
    <property type="match status" value="1"/>
</dbReference>
<organism evidence="3 4">
    <name type="scientific">[Phormidium ambiguum] IAM M-71</name>
    <dbReference type="NCBI Taxonomy" id="454136"/>
    <lineage>
        <taxon>Bacteria</taxon>
        <taxon>Bacillati</taxon>
        <taxon>Cyanobacteriota</taxon>
        <taxon>Cyanophyceae</taxon>
        <taxon>Oscillatoriophycideae</taxon>
        <taxon>Aerosakkonematales</taxon>
        <taxon>Aerosakkonemataceae</taxon>
        <taxon>Floridanema</taxon>
    </lineage>
</organism>